<evidence type="ECO:0000256" key="2">
    <source>
        <dbReference type="PROSITE-ProRule" id="PRU00703"/>
    </source>
</evidence>
<dbReference type="Proteomes" id="UP000021315">
    <property type="component" value="Unassembled WGS sequence"/>
</dbReference>
<proteinExistence type="predicted"/>
<keyword evidence="1 2" id="KW-0129">CBS domain</keyword>
<feature type="domain" description="CBS" evidence="3">
    <location>
        <begin position="13"/>
        <end position="72"/>
    </location>
</feature>
<accession>A0A080M8N5</accession>
<evidence type="ECO:0000313" key="4">
    <source>
        <dbReference type="EMBL" id="KFB77573.1"/>
    </source>
</evidence>
<dbReference type="RefSeq" id="WP_034946722.1">
    <property type="nucleotide sequence ID" value="NZ_JDST02000022.1"/>
</dbReference>
<dbReference type="EMBL" id="JDST02000022">
    <property type="protein sequence ID" value="KFB77573.1"/>
    <property type="molecule type" value="Genomic_DNA"/>
</dbReference>
<keyword evidence="5" id="KW-1185">Reference proteome</keyword>
<dbReference type="AlphaFoldDB" id="A0A080M8N5"/>
<dbReference type="SUPFAM" id="SSF54631">
    <property type="entry name" value="CBS-domain pair"/>
    <property type="match status" value="1"/>
</dbReference>
<dbReference type="Gene3D" id="3.10.580.10">
    <property type="entry name" value="CBS-domain"/>
    <property type="match status" value="2"/>
</dbReference>
<dbReference type="SMART" id="SM00116">
    <property type="entry name" value="CBS"/>
    <property type="match status" value="2"/>
</dbReference>
<dbReference type="PROSITE" id="PS51371">
    <property type="entry name" value="CBS"/>
    <property type="match status" value="1"/>
</dbReference>
<dbReference type="Pfam" id="PF00571">
    <property type="entry name" value="CBS"/>
    <property type="match status" value="2"/>
</dbReference>
<gene>
    <name evidence="4" type="ORF">AW06_001342</name>
</gene>
<dbReference type="PANTHER" id="PTHR43080:SF2">
    <property type="entry name" value="CBS DOMAIN-CONTAINING PROTEIN"/>
    <property type="match status" value="1"/>
</dbReference>
<comment type="caution">
    <text evidence="4">The sequence shown here is derived from an EMBL/GenBank/DDBJ whole genome shotgun (WGS) entry which is preliminary data.</text>
</comment>
<evidence type="ECO:0000259" key="3">
    <source>
        <dbReference type="PROSITE" id="PS51371"/>
    </source>
</evidence>
<sequence>MKHDQESLCRSIMSDPPAVLKPTDSVSVALQTMVRERLPALPVVDTDGRYVGILPRSRLVALAMPRVLSHDTDQQPLARLLQVGFIRDSLTDLQERMAAAANDPVSKYLDGEEPVLSLDTPLMNALLFLYRQRNVLPVVENGKLLGIVSVWDVLARIGRVK</sequence>
<reference evidence="4" key="1">
    <citation type="submission" date="2014-02" db="EMBL/GenBank/DDBJ databases">
        <title>Expanding our view of genomic diversity in Candidatus Accumulibacter clades.</title>
        <authorList>
            <person name="Skennerton C.T."/>
            <person name="Barr J.J."/>
            <person name="Slater F.R."/>
            <person name="Bond P.L."/>
            <person name="Tyson G.W."/>
        </authorList>
    </citation>
    <scope>NUCLEOTIDE SEQUENCE [LARGE SCALE GENOMIC DNA]</scope>
</reference>
<dbReference type="InterPro" id="IPR051257">
    <property type="entry name" value="Diverse_CBS-Domain"/>
</dbReference>
<dbReference type="STRING" id="1453999.AW06_001342"/>
<dbReference type="PANTHER" id="PTHR43080">
    <property type="entry name" value="CBS DOMAIN-CONTAINING PROTEIN CBSX3, MITOCHONDRIAL"/>
    <property type="match status" value="1"/>
</dbReference>
<evidence type="ECO:0000256" key="1">
    <source>
        <dbReference type="ARBA" id="ARBA00023122"/>
    </source>
</evidence>
<name>A0A080M8N5_9PROT</name>
<evidence type="ECO:0000313" key="5">
    <source>
        <dbReference type="Proteomes" id="UP000021315"/>
    </source>
</evidence>
<dbReference type="InterPro" id="IPR046342">
    <property type="entry name" value="CBS_dom_sf"/>
</dbReference>
<organism evidence="4 5">
    <name type="scientific">Candidatus Accumulibacter cognatus</name>
    <dbReference type="NCBI Taxonomy" id="2954383"/>
    <lineage>
        <taxon>Bacteria</taxon>
        <taxon>Pseudomonadati</taxon>
        <taxon>Pseudomonadota</taxon>
        <taxon>Betaproteobacteria</taxon>
        <taxon>Candidatus Accumulibacter</taxon>
    </lineage>
</organism>
<dbReference type="InterPro" id="IPR000644">
    <property type="entry name" value="CBS_dom"/>
</dbReference>
<protein>
    <submittedName>
        <fullName evidence="4">Manganese-dependent inorganic pyrophosphatase</fullName>
    </submittedName>
</protein>